<evidence type="ECO:0000256" key="1">
    <source>
        <dbReference type="ARBA" id="ARBA00004141"/>
    </source>
</evidence>
<feature type="transmembrane region" description="Helical" evidence="6">
    <location>
        <begin position="46"/>
        <end position="64"/>
    </location>
</feature>
<reference evidence="7" key="1">
    <citation type="submission" date="2019-08" db="EMBL/GenBank/DDBJ databases">
        <authorList>
            <person name="Kucharzyk K."/>
            <person name="Murdoch R.W."/>
            <person name="Higgins S."/>
            <person name="Loffler F."/>
        </authorList>
    </citation>
    <scope>NUCLEOTIDE SEQUENCE</scope>
</reference>
<dbReference type="InterPro" id="IPR001626">
    <property type="entry name" value="ABC_TroCD"/>
</dbReference>
<keyword evidence="3 6" id="KW-0812">Transmembrane</keyword>
<keyword evidence="5 6" id="KW-0472">Membrane</keyword>
<name>A0A645K0S1_9ZZZZ</name>
<dbReference type="Gene3D" id="1.10.3470.10">
    <property type="entry name" value="ABC transporter involved in vitamin B12 uptake, BtuC"/>
    <property type="match status" value="1"/>
</dbReference>
<comment type="similarity">
    <text evidence="2">Belongs to the ABC-3 integral membrane protein family.</text>
</comment>
<dbReference type="GO" id="GO:0055085">
    <property type="term" value="P:transmembrane transport"/>
    <property type="evidence" value="ECO:0007669"/>
    <property type="project" value="InterPro"/>
</dbReference>
<protein>
    <submittedName>
        <fullName evidence="7">High-affinity zinc uptake system membrane protein ZnuB</fullName>
    </submittedName>
</protein>
<dbReference type="PANTHER" id="PTHR30477">
    <property type="entry name" value="ABC-TRANSPORTER METAL-BINDING PROTEIN"/>
    <property type="match status" value="1"/>
</dbReference>
<dbReference type="InterPro" id="IPR037294">
    <property type="entry name" value="ABC_BtuC-like"/>
</dbReference>
<dbReference type="Pfam" id="PF00950">
    <property type="entry name" value="ABC-3"/>
    <property type="match status" value="1"/>
</dbReference>
<dbReference type="PANTHER" id="PTHR30477:SF0">
    <property type="entry name" value="METAL TRANSPORT SYSTEM MEMBRANE PROTEIN TM_0125-RELATED"/>
    <property type="match status" value="1"/>
</dbReference>
<sequence>MIALHKKLFYIAFDEEGAQISGIPVGLLNLYLTVLTALTVVVSMRIVGIFMVSSMLVIPVAAAIQVGTGFIKTMGLSVAFALISVISGLILSYYLDIAPGGTIVLLSVLILLIVLFVKSVIKKEK</sequence>
<evidence type="ECO:0000256" key="2">
    <source>
        <dbReference type="ARBA" id="ARBA00008034"/>
    </source>
</evidence>
<evidence type="ECO:0000313" key="7">
    <source>
        <dbReference type="EMBL" id="MPN64753.1"/>
    </source>
</evidence>
<evidence type="ECO:0000256" key="6">
    <source>
        <dbReference type="SAM" id="Phobius"/>
    </source>
</evidence>
<evidence type="ECO:0000256" key="4">
    <source>
        <dbReference type="ARBA" id="ARBA00022989"/>
    </source>
</evidence>
<feature type="transmembrane region" description="Helical" evidence="6">
    <location>
        <begin position="76"/>
        <end position="95"/>
    </location>
</feature>
<organism evidence="7">
    <name type="scientific">bioreactor metagenome</name>
    <dbReference type="NCBI Taxonomy" id="1076179"/>
    <lineage>
        <taxon>unclassified sequences</taxon>
        <taxon>metagenomes</taxon>
        <taxon>ecological metagenomes</taxon>
    </lineage>
</organism>
<evidence type="ECO:0000256" key="5">
    <source>
        <dbReference type="ARBA" id="ARBA00023136"/>
    </source>
</evidence>
<gene>
    <name evidence="7" type="primary">znuB_27</name>
    <name evidence="7" type="ORF">SDC9_212530</name>
</gene>
<dbReference type="EMBL" id="VSSQ01146077">
    <property type="protein sequence ID" value="MPN64753.1"/>
    <property type="molecule type" value="Genomic_DNA"/>
</dbReference>
<proteinExistence type="inferred from homology"/>
<feature type="transmembrane region" description="Helical" evidence="6">
    <location>
        <begin position="101"/>
        <end position="121"/>
    </location>
</feature>
<feature type="transmembrane region" description="Helical" evidence="6">
    <location>
        <begin position="20"/>
        <end position="40"/>
    </location>
</feature>
<dbReference type="GO" id="GO:0043190">
    <property type="term" value="C:ATP-binding cassette (ABC) transporter complex"/>
    <property type="evidence" value="ECO:0007669"/>
    <property type="project" value="InterPro"/>
</dbReference>
<dbReference type="SUPFAM" id="SSF81345">
    <property type="entry name" value="ABC transporter involved in vitamin B12 uptake, BtuC"/>
    <property type="match status" value="1"/>
</dbReference>
<dbReference type="AlphaFoldDB" id="A0A645K0S1"/>
<comment type="subcellular location">
    <subcellularLocation>
        <location evidence="1">Membrane</location>
        <topology evidence="1">Multi-pass membrane protein</topology>
    </subcellularLocation>
</comment>
<accession>A0A645K0S1</accession>
<keyword evidence="4 6" id="KW-1133">Transmembrane helix</keyword>
<evidence type="ECO:0000256" key="3">
    <source>
        <dbReference type="ARBA" id="ARBA00022692"/>
    </source>
</evidence>
<comment type="caution">
    <text evidence="7">The sequence shown here is derived from an EMBL/GenBank/DDBJ whole genome shotgun (WGS) entry which is preliminary data.</text>
</comment>